<dbReference type="AlphaFoldDB" id="A0A9N9QKL4"/>
<protein>
    <submittedName>
        <fullName evidence="2">Uncharacterized protein</fullName>
    </submittedName>
</protein>
<dbReference type="EMBL" id="OU892286">
    <property type="protein sequence ID" value="CAG9761460.1"/>
    <property type="molecule type" value="Genomic_DNA"/>
</dbReference>
<dbReference type="Proteomes" id="UP001152799">
    <property type="component" value="Chromosome 10"/>
</dbReference>
<name>A0A9N9QKL4_9CUCU</name>
<evidence type="ECO:0000313" key="2">
    <source>
        <dbReference type="EMBL" id="CAG9761460.1"/>
    </source>
</evidence>
<feature type="region of interest" description="Disordered" evidence="1">
    <location>
        <begin position="157"/>
        <end position="202"/>
    </location>
</feature>
<reference evidence="2" key="1">
    <citation type="submission" date="2022-01" db="EMBL/GenBank/DDBJ databases">
        <authorList>
            <person name="King R."/>
        </authorList>
    </citation>
    <scope>NUCLEOTIDE SEQUENCE</scope>
</reference>
<evidence type="ECO:0000256" key="1">
    <source>
        <dbReference type="SAM" id="MobiDB-lite"/>
    </source>
</evidence>
<feature type="compositionally biased region" description="Pro residues" evidence="1">
    <location>
        <begin position="193"/>
        <end position="202"/>
    </location>
</feature>
<feature type="region of interest" description="Disordered" evidence="1">
    <location>
        <begin position="110"/>
        <end position="144"/>
    </location>
</feature>
<proteinExistence type="predicted"/>
<keyword evidence="3" id="KW-1185">Reference proteome</keyword>
<evidence type="ECO:0000313" key="3">
    <source>
        <dbReference type="Proteomes" id="UP001152799"/>
    </source>
</evidence>
<accession>A0A9N9QKL4</accession>
<sequence>MANPNCPNSKYDHMLNPTCKNKQSTQIPSKTTKAMNHSAWEGHSNEKKFMDALTNLMNESWMVVCQMREKSGLNAQYQMSTTEIAKRIDDISRKLEEKYREVAALEERKSKLLNKTSTRGVGTPARQPGYPPRPPGMPLNATSSPLYGASLPPFAPYGPRLPPSALSSQRRVMPPIGSPARATSCRNDCPGSGAPPGPYRTF</sequence>
<dbReference type="OrthoDB" id="6780869at2759"/>
<organism evidence="2 3">
    <name type="scientific">Ceutorhynchus assimilis</name>
    <name type="common">cabbage seed weevil</name>
    <dbReference type="NCBI Taxonomy" id="467358"/>
    <lineage>
        <taxon>Eukaryota</taxon>
        <taxon>Metazoa</taxon>
        <taxon>Ecdysozoa</taxon>
        <taxon>Arthropoda</taxon>
        <taxon>Hexapoda</taxon>
        <taxon>Insecta</taxon>
        <taxon>Pterygota</taxon>
        <taxon>Neoptera</taxon>
        <taxon>Endopterygota</taxon>
        <taxon>Coleoptera</taxon>
        <taxon>Polyphaga</taxon>
        <taxon>Cucujiformia</taxon>
        <taxon>Curculionidae</taxon>
        <taxon>Ceutorhynchinae</taxon>
        <taxon>Ceutorhynchus</taxon>
    </lineage>
</organism>
<gene>
    <name evidence="2" type="ORF">CEUTPL_LOCUS2163</name>
</gene>